<dbReference type="OrthoDB" id="389047at2"/>
<accession>A0A291IRF1</accession>
<dbReference type="GO" id="GO:0005886">
    <property type="term" value="C:plasma membrane"/>
    <property type="evidence" value="ECO:0007669"/>
    <property type="project" value="InterPro"/>
</dbReference>
<protein>
    <submittedName>
        <fullName evidence="1">Uncharacterized protein</fullName>
    </submittedName>
</protein>
<organism evidence="1 2">
    <name type="scientific">Mesoplasma lactucae ATCC 49193</name>
    <dbReference type="NCBI Taxonomy" id="81460"/>
    <lineage>
        <taxon>Bacteria</taxon>
        <taxon>Bacillati</taxon>
        <taxon>Mycoplasmatota</taxon>
        <taxon>Mollicutes</taxon>
        <taxon>Entomoplasmatales</taxon>
        <taxon>Entomoplasmataceae</taxon>
        <taxon>Mesoplasma</taxon>
    </lineage>
</organism>
<reference evidence="1 2" key="1">
    <citation type="submission" date="2017-09" db="EMBL/GenBank/DDBJ databases">
        <title>SPAdes assembly of the Mesoplasma lactucae genome.</title>
        <authorList>
            <person name="Knight T.F."/>
            <person name="Rubinstein R."/>
            <person name="Citino T."/>
        </authorList>
    </citation>
    <scope>NUCLEOTIDE SEQUENCE [LARGE SCALE GENOMIC DNA]</scope>
    <source>
        <strain evidence="1 2">831-C4</strain>
    </source>
</reference>
<name>A0A291IRF1_9MOLU</name>
<dbReference type="GO" id="GO:0015234">
    <property type="term" value="F:thiamine transmembrane transporter activity"/>
    <property type="evidence" value="ECO:0007669"/>
    <property type="project" value="InterPro"/>
</dbReference>
<dbReference type="Proteomes" id="UP000232227">
    <property type="component" value="Chromosome"/>
</dbReference>
<sequence length="315" mass="36742">MVLTDIKKESLIKKTNLGWKYFLNMSWSIVVYALILALTIVLNIVYNDSLKTNSGALYYVWIVVESFALIVFLAFIVVGLNTINYSWYEWKEKLIYAFISLNLIRIIYVINFAVKKDYWTFKIEKWTTMDYTLIAMSYAIYMILTFICKQLIPTIPILFVSLSFEYIALFFIAFITGSFLKTFVTGMLCGLSLLFFPSTYFINFPQFLLDYLIPNLCVSLACLVNFTNDKQKKISKMFTFMTIPYLGIYLSRVLAGVVFYITMAYPGFPVLLYSAIINGINSMFDYLTLSLITPIILWRLFSLQKRYKNKIRTIK</sequence>
<evidence type="ECO:0000313" key="2">
    <source>
        <dbReference type="Proteomes" id="UP000232227"/>
    </source>
</evidence>
<gene>
    <name evidence="1" type="ORF">CP520_00640</name>
</gene>
<evidence type="ECO:0000313" key="1">
    <source>
        <dbReference type="EMBL" id="ATG97267.1"/>
    </source>
</evidence>
<keyword evidence="2" id="KW-1185">Reference proteome</keyword>
<dbReference type="AlphaFoldDB" id="A0A291IRF1"/>
<dbReference type="Pfam" id="PF09515">
    <property type="entry name" value="Thia_YuaJ"/>
    <property type="match status" value="1"/>
</dbReference>
<dbReference type="EMBL" id="CP023668">
    <property type="protein sequence ID" value="ATG97267.1"/>
    <property type="molecule type" value="Genomic_DNA"/>
</dbReference>
<dbReference type="Gene3D" id="1.10.1760.20">
    <property type="match status" value="1"/>
</dbReference>
<proteinExistence type="predicted"/>
<dbReference type="InterPro" id="IPR012651">
    <property type="entry name" value="Thia_Transptr_ThiT"/>
</dbReference>
<dbReference type="KEGG" id="mlac:CP520_00640"/>
<dbReference type="RefSeq" id="WP_096862555.1">
    <property type="nucleotide sequence ID" value="NZ_CP023668.1"/>
</dbReference>